<keyword evidence="7" id="KW-0233">DNA recombination</keyword>
<sequence>MEKGFKVQIFPNKEQKELMFKSFGCVRFAYNWALAREKENYEKGGKFISDMDLRKEFTQLKKKEEFKWLNEINNNVTKQAIKDLCKAYKNFFNKKAKHPRFKSKKKSKKSFYNDVYKIKFDDYKVRIESIGWVDMAENRIPRNCKYLNPKVSFDGVKFWLSISCILEDEENNLQKTEPIGIDMGIKTLMTCSNGMNFNRVSTKKEKKKLKRLQKKASRHYDKMMKTKSSDKSKNLLKLETLIRKQHQRISNVRLNNIHQATTKLVNLNPKAIVVEDLNVQGMMKNKHLSEKIADCLFREIYRQLEYKCKNKGIEFIVADRFYPSSKICSNCGHKKEKLSLSERTYKCECCENVIDRDFNASLNLKNLAYN</sequence>
<feature type="domain" description="Transposase putative helix-turn-helix" evidence="10">
    <location>
        <begin position="1"/>
        <end position="46"/>
    </location>
</feature>
<evidence type="ECO:0000313" key="12">
    <source>
        <dbReference type="Proteomes" id="UP000003178"/>
    </source>
</evidence>
<evidence type="ECO:0000259" key="10">
    <source>
        <dbReference type="Pfam" id="PF12323"/>
    </source>
</evidence>
<dbReference type="Pfam" id="PF07282">
    <property type="entry name" value="Cas12f1-like_TNB"/>
    <property type="match status" value="1"/>
</dbReference>
<dbReference type="InterPro" id="IPR021027">
    <property type="entry name" value="Transposase_put_HTH"/>
</dbReference>
<evidence type="ECO:0000256" key="5">
    <source>
        <dbReference type="ARBA" id="ARBA00022833"/>
    </source>
</evidence>
<dbReference type="NCBIfam" id="NF040570">
    <property type="entry name" value="guided_TnpB"/>
    <property type="match status" value="1"/>
</dbReference>
<keyword evidence="3" id="KW-0815">Transposition</keyword>
<dbReference type="NCBIfam" id="TIGR01766">
    <property type="entry name" value="IS200/IS605 family accessory protein TnpB-like domain"/>
    <property type="match status" value="1"/>
</dbReference>
<reference evidence="11 12" key="2">
    <citation type="submission" date="2008-10" db="EMBL/GenBank/DDBJ databases">
        <title>Draft genome sequence of Clostridium hiranonis (DSM 13275).</title>
        <authorList>
            <person name="Sudarsanam P."/>
            <person name="Ley R."/>
            <person name="Guruge J."/>
            <person name="Turnbaugh P.J."/>
            <person name="Mahowald M."/>
            <person name="Liep D."/>
            <person name="Gordon J."/>
        </authorList>
    </citation>
    <scope>NUCLEOTIDE SEQUENCE [LARGE SCALE GENOMIC DNA]</scope>
    <source>
        <strain evidence="11 12">DSM 13275</strain>
    </source>
</reference>
<evidence type="ECO:0000256" key="3">
    <source>
        <dbReference type="ARBA" id="ARBA00022578"/>
    </source>
</evidence>
<feature type="domain" description="Cas12f1-like TNB" evidence="9">
    <location>
        <begin position="297"/>
        <end position="364"/>
    </location>
</feature>
<keyword evidence="12" id="KW-1185">Reference proteome</keyword>
<dbReference type="InterPro" id="IPR001959">
    <property type="entry name" value="Transposase"/>
</dbReference>
<dbReference type="GO" id="GO:0006310">
    <property type="term" value="P:DNA recombination"/>
    <property type="evidence" value="ECO:0007669"/>
    <property type="project" value="UniProtKB-KW"/>
</dbReference>
<evidence type="ECO:0000259" key="8">
    <source>
        <dbReference type="Pfam" id="PF01385"/>
    </source>
</evidence>
<accession>B6G0A0</accession>
<evidence type="ECO:0000256" key="1">
    <source>
        <dbReference type="ARBA" id="ARBA00008761"/>
    </source>
</evidence>
<proteinExistence type="inferred from homology"/>
<dbReference type="GO" id="GO:0032196">
    <property type="term" value="P:transposition"/>
    <property type="evidence" value="ECO:0007669"/>
    <property type="project" value="UniProtKB-KW"/>
</dbReference>
<dbReference type="Proteomes" id="UP000003178">
    <property type="component" value="Unassembled WGS sequence"/>
</dbReference>
<dbReference type="PANTHER" id="PTHR30405">
    <property type="entry name" value="TRANSPOSASE"/>
    <property type="match status" value="1"/>
</dbReference>
<protein>
    <submittedName>
        <fullName evidence="11">Transposase, IS605 OrfB family</fullName>
    </submittedName>
</protein>
<dbReference type="RefSeq" id="WP_006440475.1">
    <property type="nucleotide sequence ID" value="NZ_DS995357.1"/>
</dbReference>
<comment type="similarity">
    <text evidence="1">In the C-terminal section; belongs to the transposase 35 family.</text>
</comment>
<dbReference type="GO" id="GO:0003677">
    <property type="term" value="F:DNA binding"/>
    <property type="evidence" value="ECO:0007669"/>
    <property type="project" value="UniProtKB-KW"/>
</dbReference>
<dbReference type="HOGENOM" id="CLU_032903_0_2_9"/>
<evidence type="ECO:0000256" key="7">
    <source>
        <dbReference type="ARBA" id="ARBA00023172"/>
    </source>
</evidence>
<evidence type="ECO:0000256" key="6">
    <source>
        <dbReference type="ARBA" id="ARBA00023125"/>
    </source>
</evidence>
<dbReference type="Pfam" id="PF01385">
    <property type="entry name" value="OrfB_IS605"/>
    <property type="match status" value="1"/>
</dbReference>
<dbReference type="PANTHER" id="PTHR30405:SF25">
    <property type="entry name" value="RNA-GUIDED DNA ENDONUCLEASE INSQ-RELATED"/>
    <property type="match status" value="1"/>
</dbReference>
<feature type="domain" description="Probable transposase IS891/IS1136/IS1341" evidence="8">
    <location>
        <begin position="162"/>
        <end position="285"/>
    </location>
</feature>
<name>B6G0A0_PEPHT</name>
<dbReference type="OrthoDB" id="1551477at2"/>
<dbReference type="STRING" id="500633.CLOHIR_01556"/>
<dbReference type="GO" id="GO:0046872">
    <property type="term" value="F:metal ion binding"/>
    <property type="evidence" value="ECO:0007669"/>
    <property type="project" value="UniProtKB-KW"/>
</dbReference>
<dbReference type="eggNOG" id="COG0675">
    <property type="taxonomic scope" value="Bacteria"/>
</dbReference>
<reference evidence="11 12" key="1">
    <citation type="submission" date="2008-09" db="EMBL/GenBank/DDBJ databases">
        <authorList>
            <person name="Fulton L."/>
            <person name="Clifton S."/>
            <person name="Fulton B."/>
            <person name="Xu J."/>
            <person name="Minx P."/>
            <person name="Pepin K.H."/>
            <person name="Johnson M."/>
            <person name="Thiruvilangam P."/>
            <person name="Bhonagiri V."/>
            <person name="Nash W.E."/>
            <person name="Mardis E.R."/>
            <person name="Wilson R.K."/>
        </authorList>
    </citation>
    <scope>NUCLEOTIDE SEQUENCE [LARGE SCALE GENOMIC DNA]</scope>
    <source>
        <strain evidence="11 12">DSM 13275</strain>
    </source>
</reference>
<keyword evidence="5" id="KW-0862">Zinc</keyword>
<organism evidence="11 12">
    <name type="scientific">Peptacetobacter hiranonis (strain DSM 13275 / JCM 10541 / KCTC 15199 / TO-931)</name>
    <name type="common">Clostridium hiranonis</name>
    <dbReference type="NCBI Taxonomy" id="500633"/>
    <lineage>
        <taxon>Bacteria</taxon>
        <taxon>Bacillati</taxon>
        <taxon>Bacillota</taxon>
        <taxon>Clostridia</taxon>
        <taxon>Peptostreptococcales</taxon>
        <taxon>Peptostreptococcaceae</taxon>
        <taxon>Peptacetobacter</taxon>
    </lineage>
</organism>
<comment type="caution">
    <text evidence="11">The sequence shown here is derived from an EMBL/GenBank/DDBJ whole genome shotgun (WGS) entry which is preliminary data.</text>
</comment>
<evidence type="ECO:0000256" key="4">
    <source>
        <dbReference type="ARBA" id="ARBA00022723"/>
    </source>
</evidence>
<evidence type="ECO:0000256" key="2">
    <source>
        <dbReference type="ARBA" id="ARBA00011044"/>
    </source>
</evidence>
<keyword evidence="6" id="KW-0238">DNA-binding</keyword>
<dbReference type="InterPro" id="IPR051399">
    <property type="entry name" value="RNA-guided_DNA_endo/Transpos"/>
</dbReference>
<evidence type="ECO:0000259" key="9">
    <source>
        <dbReference type="Pfam" id="PF07282"/>
    </source>
</evidence>
<dbReference type="AlphaFoldDB" id="B6G0A0"/>
<dbReference type="InterPro" id="IPR010095">
    <property type="entry name" value="Cas12f1-like_TNB"/>
</dbReference>
<dbReference type="Pfam" id="PF12323">
    <property type="entry name" value="HTH_OrfB_IS605"/>
    <property type="match status" value="1"/>
</dbReference>
<keyword evidence="4" id="KW-0479">Metal-binding</keyword>
<comment type="similarity">
    <text evidence="2">In the N-terminal section; belongs to the transposase 2 family.</text>
</comment>
<dbReference type="EMBL" id="ABWP01000062">
    <property type="protein sequence ID" value="EEA84801.1"/>
    <property type="molecule type" value="Genomic_DNA"/>
</dbReference>
<evidence type="ECO:0000313" key="11">
    <source>
        <dbReference type="EMBL" id="EEA84801.1"/>
    </source>
</evidence>
<gene>
    <name evidence="11" type="ORF">CLOHIR_01556</name>
</gene>